<dbReference type="AlphaFoldDB" id="A0AAV9NG45"/>
<dbReference type="GeneID" id="89979625"/>
<sequence>MPKKRPPRRPTDMNNTHESILGSKPFEFLVGLEQTPCYIYSTHLARFSQPLQTLATVDSKLASAHLPETAAITFLRFVEFAHTGDYSESIPRVCRQKLGVANPATCELIATAHTDLTPDLGQLFKGASSKFRPVFYQVSPQTEAPQIQKENLEYFMRTGNYRHTETSMGVIEQIQPQHMHAAMWTYFQTLAISESNWRIWLNDADETLDFTPIFLSHAKLYVFGKRYSINAPQVIALRKLRCQLSAFKLHPCQINDIVKLLRYTYENTTDSVTHPSNTKVSQGIEPLRDLVIAYVVCHIAVISSNREYVALLEQSGKLGRDIISKVTNFL</sequence>
<evidence type="ECO:0000313" key="1">
    <source>
        <dbReference type="EMBL" id="KAK5057475.1"/>
    </source>
</evidence>
<accession>A0AAV9NG45</accession>
<dbReference type="RefSeq" id="XP_064708593.1">
    <property type="nucleotide sequence ID" value="XM_064855004.1"/>
</dbReference>
<name>A0AAV9NG45_9EURO</name>
<reference evidence="1 2" key="1">
    <citation type="submission" date="2023-08" db="EMBL/GenBank/DDBJ databases">
        <title>Black Yeasts Isolated from many extreme environments.</title>
        <authorList>
            <person name="Coleine C."/>
            <person name="Stajich J.E."/>
            <person name="Selbmann L."/>
        </authorList>
    </citation>
    <scope>NUCLEOTIDE SEQUENCE [LARGE SCALE GENOMIC DNA]</scope>
    <source>
        <strain evidence="1 2">CCFEE 5792</strain>
    </source>
</reference>
<organism evidence="1 2">
    <name type="scientific">Exophiala bonariae</name>
    <dbReference type="NCBI Taxonomy" id="1690606"/>
    <lineage>
        <taxon>Eukaryota</taxon>
        <taxon>Fungi</taxon>
        <taxon>Dikarya</taxon>
        <taxon>Ascomycota</taxon>
        <taxon>Pezizomycotina</taxon>
        <taxon>Eurotiomycetes</taxon>
        <taxon>Chaetothyriomycetidae</taxon>
        <taxon>Chaetothyriales</taxon>
        <taxon>Herpotrichiellaceae</taxon>
        <taxon>Exophiala</taxon>
    </lineage>
</organism>
<comment type="caution">
    <text evidence="1">The sequence shown here is derived from an EMBL/GenBank/DDBJ whole genome shotgun (WGS) entry which is preliminary data.</text>
</comment>
<dbReference type="EMBL" id="JAVRRD010000006">
    <property type="protein sequence ID" value="KAK5057475.1"/>
    <property type="molecule type" value="Genomic_DNA"/>
</dbReference>
<gene>
    <name evidence="1" type="ORF">LTR84_011475</name>
</gene>
<proteinExistence type="predicted"/>
<evidence type="ECO:0000313" key="2">
    <source>
        <dbReference type="Proteomes" id="UP001358417"/>
    </source>
</evidence>
<keyword evidence="2" id="KW-1185">Reference proteome</keyword>
<protein>
    <recommendedName>
        <fullName evidence="3">BTB domain-containing protein</fullName>
    </recommendedName>
</protein>
<dbReference type="Proteomes" id="UP001358417">
    <property type="component" value="Unassembled WGS sequence"/>
</dbReference>
<evidence type="ECO:0008006" key="3">
    <source>
        <dbReference type="Google" id="ProtNLM"/>
    </source>
</evidence>